<evidence type="ECO:0000256" key="1">
    <source>
        <dbReference type="ARBA" id="ARBA00004141"/>
    </source>
</evidence>
<feature type="transmembrane region" description="Helical" evidence="8">
    <location>
        <begin position="225"/>
        <end position="246"/>
    </location>
</feature>
<feature type="transmembrane region" description="Helical" evidence="8">
    <location>
        <begin position="252"/>
        <end position="271"/>
    </location>
</feature>
<evidence type="ECO:0000256" key="7">
    <source>
        <dbReference type="RuleBase" id="RU003943"/>
    </source>
</evidence>
<dbReference type="GO" id="GO:0071281">
    <property type="term" value="P:cellular response to iron ion"/>
    <property type="evidence" value="ECO:0007669"/>
    <property type="project" value="UniProtKB-ARBA"/>
</dbReference>
<comment type="caution">
    <text evidence="9">The sequence shown here is derived from an EMBL/GenBank/DDBJ whole genome shotgun (WGS) entry which is preliminary data.</text>
</comment>
<dbReference type="InterPro" id="IPR001626">
    <property type="entry name" value="ABC_TroCD"/>
</dbReference>
<comment type="subcellular location">
    <subcellularLocation>
        <location evidence="7">Cell membrane</location>
        <topology evidence="7">Multi-pass membrane protein</topology>
    </subcellularLocation>
    <subcellularLocation>
        <location evidence="1">Membrane</location>
        <topology evidence="1">Multi-pass membrane protein</topology>
    </subcellularLocation>
</comment>
<feature type="transmembrane region" description="Helical" evidence="8">
    <location>
        <begin position="60"/>
        <end position="85"/>
    </location>
</feature>
<dbReference type="InterPro" id="IPR037294">
    <property type="entry name" value="ABC_BtuC-like"/>
</dbReference>
<dbReference type="Gene3D" id="1.10.3470.10">
    <property type="entry name" value="ABC transporter involved in vitamin B12 uptake, BtuC"/>
    <property type="match status" value="1"/>
</dbReference>
<evidence type="ECO:0000256" key="5">
    <source>
        <dbReference type="ARBA" id="ARBA00022989"/>
    </source>
</evidence>
<dbReference type="EMBL" id="PYOZ01000002">
    <property type="protein sequence ID" value="PSX46179.1"/>
    <property type="molecule type" value="Genomic_DNA"/>
</dbReference>
<gene>
    <name evidence="9" type="ORF">C0W53_04390</name>
</gene>
<dbReference type="PANTHER" id="PTHR30477:SF24">
    <property type="entry name" value="IRON TRANSPORT SYSTEM MEMBRANE PROTEIN HI_0359-RELATED"/>
    <property type="match status" value="1"/>
</dbReference>
<feature type="transmembrane region" description="Helical" evidence="8">
    <location>
        <begin position="97"/>
        <end position="118"/>
    </location>
</feature>
<keyword evidence="3" id="KW-0406">Ion transport</keyword>
<keyword evidence="3" id="KW-0410">Iron transport</keyword>
<keyword evidence="7" id="KW-0813">Transport</keyword>
<evidence type="ECO:0000256" key="8">
    <source>
        <dbReference type="SAM" id="Phobius"/>
    </source>
</evidence>
<protein>
    <submittedName>
        <fullName evidence="9">Metal ABC transporter permease</fullName>
    </submittedName>
</protein>
<dbReference type="Pfam" id="PF00950">
    <property type="entry name" value="ABC-3"/>
    <property type="match status" value="1"/>
</dbReference>
<dbReference type="CDD" id="cd06550">
    <property type="entry name" value="TM_ABC_iron-siderophores_like"/>
    <property type="match status" value="1"/>
</dbReference>
<dbReference type="PANTHER" id="PTHR30477">
    <property type="entry name" value="ABC-TRANSPORTER METAL-BINDING PROTEIN"/>
    <property type="match status" value="1"/>
</dbReference>
<keyword evidence="6 8" id="KW-0472">Membrane</keyword>
<feature type="transmembrane region" description="Helical" evidence="8">
    <location>
        <begin position="178"/>
        <end position="195"/>
    </location>
</feature>
<evidence type="ECO:0000256" key="4">
    <source>
        <dbReference type="ARBA" id="ARBA00022692"/>
    </source>
</evidence>
<keyword evidence="10" id="KW-1185">Reference proteome</keyword>
<dbReference type="SUPFAM" id="SSF81345">
    <property type="entry name" value="ABC transporter involved in vitamin B12 uptake, BtuC"/>
    <property type="match status" value="1"/>
</dbReference>
<dbReference type="AlphaFoldDB" id="A0AAX0Z1P5"/>
<sequence length="300" mass="32837">MANFLDLLLSPFSFTFMQQAFLIVLLVAIPTALLSCFLVLKGWSLMGDAISHSVLPGIVIAYVLAIPFTLGAFVAGMFCALATGYLKENSRIKEDTIMGVVFSSMFAFGIVLMTKVQSNIHLDHILFGDPLGVSWRDISEATVITLAVILFSIFKGKDLLVFIFDHQHAQAIGLPTKVLHYSLLALLSLTIVAALKAVGMILVISMLIAPGATAFMLTRRFQTMVVLALFISVANAFLGMYLSFFIDSAPGPTIILLLTANFIGVFTYTTIKNRYVEQQNIKTHLIDDDEHPITPLNNPT</sequence>
<evidence type="ECO:0000256" key="3">
    <source>
        <dbReference type="ARBA" id="ARBA00022496"/>
    </source>
</evidence>
<organism evidence="9 10">
    <name type="scientific">Photobacterium kishitanii</name>
    <dbReference type="NCBI Taxonomy" id="318456"/>
    <lineage>
        <taxon>Bacteria</taxon>
        <taxon>Pseudomonadati</taxon>
        <taxon>Pseudomonadota</taxon>
        <taxon>Gammaproteobacteria</taxon>
        <taxon>Vibrionales</taxon>
        <taxon>Vibrionaceae</taxon>
        <taxon>Photobacterium</taxon>
    </lineage>
</organism>
<reference evidence="9 10" key="1">
    <citation type="submission" date="2018-01" db="EMBL/GenBank/DDBJ databases">
        <title>Whole genome sequencing of Histamine producing bacteria.</title>
        <authorList>
            <person name="Butler K."/>
        </authorList>
    </citation>
    <scope>NUCLEOTIDE SEQUENCE [LARGE SCALE GENOMIC DNA]</scope>
    <source>
        <strain evidence="9 10">A1-4</strain>
    </source>
</reference>
<dbReference type="Proteomes" id="UP000240728">
    <property type="component" value="Unassembled WGS sequence"/>
</dbReference>
<keyword evidence="4 7" id="KW-0812">Transmembrane</keyword>
<dbReference type="GO" id="GO:0006826">
    <property type="term" value="P:iron ion transport"/>
    <property type="evidence" value="ECO:0007669"/>
    <property type="project" value="UniProtKB-KW"/>
</dbReference>
<evidence type="ECO:0000256" key="2">
    <source>
        <dbReference type="ARBA" id="ARBA00008034"/>
    </source>
</evidence>
<dbReference type="RefSeq" id="WP_045041278.1">
    <property type="nucleotide sequence ID" value="NZ_JZTB01000001.1"/>
</dbReference>
<dbReference type="FunFam" id="1.10.3470.10:FF:000003">
    <property type="entry name" value="Iron ABC transporter permease SitD"/>
    <property type="match status" value="1"/>
</dbReference>
<feature type="transmembrane region" description="Helical" evidence="8">
    <location>
        <begin position="20"/>
        <end position="40"/>
    </location>
</feature>
<dbReference type="GO" id="GO:0055085">
    <property type="term" value="P:transmembrane transport"/>
    <property type="evidence" value="ECO:0007669"/>
    <property type="project" value="InterPro"/>
</dbReference>
<feature type="transmembrane region" description="Helical" evidence="8">
    <location>
        <begin position="201"/>
        <end position="218"/>
    </location>
</feature>
<evidence type="ECO:0000313" key="9">
    <source>
        <dbReference type="EMBL" id="PSX46179.1"/>
    </source>
</evidence>
<feature type="transmembrane region" description="Helical" evidence="8">
    <location>
        <begin position="138"/>
        <end position="157"/>
    </location>
</feature>
<accession>A0AAX0Z1P5</accession>
<name>A0AAX0Z1P5_9GAMM</name>
<keyword evidence="5 8" id="KW-1133">Transmembrane helix</keyword>
<comment type="similarity">
    <text evidence="2 7">Belongs to the ABC-3 integral membrane protein family.</text>
</comment>
<keyword evidence="3" id="KW-0408">Iron</keyword>
<evidence type="ECO:0000256" key="6">
    <source>
        <dbReference type="ARBA" id="ARBA00023136"/>
    </source>
</evidence>
<evidence type="ECO:0000313" key="10">
    <source>
        <dbReference type="Proteomes" id="UP000240728"/>
    </source>
</evidence>
<proteinExistence type="inferred from homology"/>
<dbReference type="GO" id="GO:0043190">
    <property type="term" value="C:ATP-binding cassette (ABC) transporter complex"/>
    <property type="evidence" value="ECO:0007669"/>
    <property type="project" value="InterPro"/>
</dbReference>
<dbReference type="GO" id="GO:0010043">
    <property type="term" value="P:response to zinc ion"/>
    <property type="evidence" value="ECO:0007669"/>
    <property type="project" value="TreeGrafter"/>
</dbReference>